<comment type="similarity">
    <text evidence="1">Belongs to the IWS1 family.</text>
</comment>
<feature type="compositionally biased region" description="Basic and acidic residues" evidence="3">
    <location>
        <begin position="572"/>
        <end position="595"/>
    </location>
</feature>
<feature type="compositionally biased region" description="Basic and acidic residues" evidence="3">
    <location>
        <begin position="1"/>
        <end position="122"/>
    </location>
</feature>
<feature type="region of interest" description="Disordered" evidence="3">
    <location>
        <begin position="158"/>
        <end position="291"/>
    </location>
</feature>
<evidence type="ECO:0000256" key="3">
    <source>
        <dbReference type="SAM" id="MobiDB-lite"/>
    </source>
</evidence>
<dbReference type="PANTHER" id="PTHR46010:SF1">
    <property type="entry name" value="PROTEIN IWS1 HOMOLOG"/>
    <property type="match status" value="1"/>
</dbReference>
<name>A0A7S4CX02_9EUGL</name>
<comment type="subcellular location">
    <subcellularLocation>
        <location evidence="2">Nucleus</location>
    </subcellularLocation>
</comment>
<dbReference type="PANTHER" id="PTHR46010">
    <property type="entry name" value="PROTEIN IWS1 HOMOLOG"/>
    <property type="match status" value="1"/>
</dbReference>
<dbReference type="Gene3D" id="1.20.930.10">
    <property type="entry name" value="Conserved domain common to transcription factors TFIIS, elongin A, CRSP70"/>
    <property type="match status" value="1"/>
</dbReference>
<dbReference type="GO" id="GO:0005634">
    <property type="term" value="C:nucleus"/>
    <property type="evidence" value="ECO:0007669"/>
    <property type="project" value="UniProtKB-SubCell"/>
</dbReference>
<dbReference type="InterPro" id="IPR035441">
    <property type="entry name" value="TFIIS/LEDGF_dom_sf"/>
</dbReference>
<proteinExistence type="inferred from homology"/>
<organism evidence="5">
    <name type="scientific">Eutreptiella gymnastica</name>
    <dbReference type="NCBI Taxonomy" id="73025"/>
    <lineage>
        <taxon>Eukaryota</taxon>
        <taxon>Discoba</taxon>
        <taxon>Euglenozoa</taxon>
        <taxon>Euglenida</taxon>
        <taxon>Spirocuta</taxon>
        <taxon>Euglenophyceae</taxon>
        <taxon>Eutreptiales</taxon>
        <taxon>Eutreptiaceae</taxon>
        <taxon>Eutreptiella</taxon>
    </lineage>
</organism>
<dbReference type="PROSITE" id="PS51319">
    <property type="entry name" value="TFIIS_N"/>
    <property type="match status" value="1"/>
</dbReference>
<reference evidence="5" key="1">
    <citation type="submission" date="2021-01" db="EMBL/GenBank/DDBJ databases">
        <authorList>
            <person name="Corre E."/>
            <person name="Pelletier E."/>
            <person name="Niang G."/>
            <person name="Scheremetjew M."/>
            <person name="Finn R."/>
            <person name="Kale V."/>
            <person name="Holt S."/>
            <person name="Cochrane G."/>
            <person name="Meng A."/>
            <person name="Brown T."/>
            <person name="Cohen L."/>
        </authorList>
    </citation>
    <scope>NUCLEOTIDE SEQUENCE</scope>
    <source>
        <strain evidence="5">CCMP1594</strain>
    </source>
</reference>
<feature type="domain" description="TFIIS N-terminal" evidence="4">
    <location>
        <begin position="400"/>
        <end position="500"/>
    </location>
</feature>
<dbReference type="InterPro" id="IPR051037">
    <property type="entry name" value="RNAPII_TF_IWS1"/>
</dbReference>
<sequence length="632" mass="72659">MDDESKFEMDEDSKVEMDDESKVDMDDESKFQYDDESKVDMDGESKFHFDDESKVEMDGESKFHMDDESKVDMEDESKVDMDDESKVQMDDESKVHMEDESKVSVDEDDKLVVDEDEKKVPMDDIMSTTQVKPEFQDVVVEEGVKEGAHIEEASAYAPDAASVMAPDGASVKPEPAEQVVQEDDYLDPASIDWSVLTNDEAAKIRKKLDKQERKKRKREEEKEGKRSKKDKKDKKDKEKKEKKHKDKHRDKYSEAGVKTEDVKTEIDEIVEEDDLKPSGAIPSGLDGMQPPRAREMPPAPEVIDPLNSGLSPAENFKRMLSTMKVTKPPPFPVATLEHMAEALVSRMQNAFSEDREDCKRGAPGVKKLRMLEEVKTTVEKAYMQEYLVKKSGGRDFSIMDCFADWLSPVEVAGTRAKQLPNLNIRTTILDLLTKMPLENDLAKVRKRDDLAWDGIARADLEGTKLGQRISWLTRHPNETTENRKKAEKIVERWSRLLFDNTRDYRKLADADLARGRVIDELHQEEWQDPLKNLCAEQIYSQDPEAELEARKERYKRRIRLPQKQLMNFHFRPKSELTPEEMEKREKMETPKERLKNMVKRHAQELKAGNKIGGRSQIMSIEGGLSTLPNGPT</sequence>
<feature type="region of interest" description="Disordered" evidence="3">
    <location>
        <begin position="571"/>
        <end position="632"/>
    </location>
</feature>
<evidence type="ECO:0000259" key="4">
    <source>
        <dbReference type="PROSITE" id="PS51319"/>
    </source>
</evidence>
<keyword evidence="2" id="KW-0539">Nucleus</keyword>
<evidence type="ECO:0000256" key="2">
    <source>
        <dbReference type="PROSITE-ProRule" id="PRU00649"/>
    </source>
</evidence>
<dbReference type="InterPro" id="IPR017923">
    <property type="entry name" value="TFIIS_N"/>
</dbReference>
<dbReference type="EMBL" id="HBJA01056898">
    <property type="protein sequence ID" value="CAE0808998.1"/>
    <property type="molecule type" value="Transcribed_RNA"/>
</dbReference>
<dbReference type="AlphaFoldDB" id="A0A7S4CX02"/>
<evidence type="ECO:0000256" key="1">
    <source>
        <dbReference type="ARBA" id="ARBA00037992"/>
    </source>
</evidence>
<gene>
    <name evidence="5" type="ORF">EGYM00163_LOCUS20129</name>
</gene>
<evidence type="ECO:0000313" key="5">
    <source>
        <dbReference type="EMBL" id="CAE0808998.1"/>
    </source>
</evidence>
<dbReference type="Pfam" id="PF08711">
    <property type="entry name" value="Med26"/>
    <property type="match status" value="1"/>
</dbReference>
<feature type="compositionally biased region" description="Basic residues" evidence="3">
    <location>
        <begin position="204"/>
        <end position="217"/>
    </location>
</feature>
<feature type="compositionally biased region" description="Basic and acidic residues" evidence="3">
    <location>
        <begin position="249"/>
        <end position="266"/>
    </location>
</feature>
<accession>A0A7S4CX02</accession>
<protein>
    <recommendedName>
        <fullName evidence="4">TFIIS N-terminal domain-containing protein</fullName>
    </recommendedName>
</protein>
<dbReference type="GO" id="GO:0016973">
    <property type="term" value="P:poly(A)+ mRNA export from nucleus"/>
    <property type="evidence" value="ECO:0007669"/>
    <property type="project" value="TreeGrafter"/>
</dbReference>
<feature type="region of interest" description="Disordered" evidence="3">
    <location>
        <begin position="1"/>
        <end position="129"/>
    </location>
</feature>